<dbReference type="EMBL" id="QJVJ01000003">
    <property type="protein sequence ID" value="PYI55491.1"/>
    <property type="molecule type" value="Genomic_DNA"/>
</dbReference>
<dbReference type="GO" id="GO:0022857">
    <property type="term" value="F:transmembrane transporter activity"/>
    <property type="evidence" value="ECO:0007669"/>
    <property type="project" value="TreeGrafter"/>
</dbReference>
<comment type="similarity">
    <text evidence="6">Belongs to the ABC-4 integral membrane protein family.</text>
</comment>
<dbReference type="Pfam" id="PF12704">
    <property type="entry name" value="MacB_PCD"/>
    <property type="match status" value="1"/>
</dbReference>
<dbReference type="InterPro" id="IPR025857">
    <property type="entry name" value="MacB_PCD"/>
</dbReference>
<dbReference type="Pfam" id="PF02687">
    <property type="entry name" value="FtsX"/>
    <property type="match status" value="1"/>
</dbReference>
<dbReference type="RefSeq" id="WP_110839293.1">
    <property type="nucleotide sequence ID" value="NZ_QJVJ01000003.1"/>
</dbReference>
<dbReference type="PANTHER" id="PTHR30572">
    <property type="entry name" value="MEMBRANE COMPONENT OF TRANSPORTER-RELATED"/>
    <property type="match status" value="1"/>
</dbReference>
<feature type="domain" description="ABC3 transporter permease C-terminal" evidence="8">
    <location>
        <begin position="272"/>
        <end position="386"/>
    </location>
</feature>
<dbReference type="InterPro" id="IPR003838">
    <property type="entry name" value="ABC3_permease_C"/>
</dbReference>
<evidence type="ECO:0000259" key="9">
    <source>
        <dbReference type="Pfam" id="PF12704"/>
    </source>
</evidence>
<organism evidence="10 11">
    <name type="scientific">Paenibacillus flagellatus</name>
    <dbReference type="NCBI Taxonomy" id="2211139"/>
    <lineage>
        <taxon>Bacteria</taxon>
        <taxon>Bacillati</taxon>
        <taxon>Bacillota</taxon>
        <taxon>Bacilli</taxon>
        <taxon>Bacillales</taxon>
        <taxon>Paenibacillaceae</taxon>
        <taxon>Paenibacillus</taxon>
    </lineage>
</organism>
<feature type="transmembrane region" description="Helical" evidence="7">
    <location>
        <begin position="313"/>
        <end position="338"/>
    </location>
</feature>
<evidence type="ECO:0000256" key="3">
    <source>
        <dbReference type="ARBA" id="ARBA00022692"/>
    </source>
</evidence>
<keyword evidence="5 7" id="KW-0472">Membrane</keyword>
<dbReference type="AlphaFoldDB" id="A0A2V5K7S2"/>
<keyword evidence="4 7" id="KW-1133">Transmembrane helix</keyword>
<evidence type="ECO:0000256" key="1">
    <source>
        <dbReference type="ARBA" id="ARBA00004651"/>
    </source>
</evidence>
<feature type="transmembrane region" description="Helical" evidence="7">
    <location>
        <begin position="270"/>
        <end position="293"/>
    </location>
</feature>
<evidence type="ECO:0000256" key="2">
    <source>
        <dbReference type="ARBA" id="ARBA00022475"/>
    </source>
</evidence>
<gene>
    <name evidence="10" type="ORF">DLM86_07085</name>
</gene>
<evidence type="ECO:0000259" key="8">
    <source>
        <dbReference type="Pfam" id="PF02687"/>
    </source>
</evidence>
<dbReference type="OrthoDB" id="9770036at2"/>
<protein>
    <submittedName>
        <fullName evidence="10">Macrolide ABC transporter ATP-binding protein</fullName>
    </submittedName>
</protein>
<comment type="subcellular location">
    <subcellularLocation>
        <location evidence="1">Cell membrane</location>
        <topology evidence="1">Multi-pass membrane protein</topology>
    </subcellularLocation>
</comment>
<keyword evidence="11" id="KW-1185">Reference proteome</keyword>
<evidence type="ECO:0000256" key="6">
    <source>
        <dbReference type="ARBA" id="ARBA00038076"/>
    </source>
</evidence>
<feature type="transmembrane region" description="Helical" evidence="7">
    <location>
        <begin position="21"/>
        <end position="42"/>
    </location>
</feature>
<keyword evidence="2" id="KW-1003">Cell membrane</keyword>
<evidence type="ECO:0000256" key="5">
    <source>
        <dbReference type="ARBA" id="ARBA00023136"/>
    </source>
</evidence>
<proteinExistence type="inferred from homology"/>
<dbReference type="GO" id="GO:0005524">
    <property type="term" value="F:ATP binding"/>
    <property type="evidence" value="ECO:0007669"/>
    <property type="project" value="UniProtKB-KW"/>
</dbReference>
<comment type="caution">
    <text evidence="10">The sequence shown here is derived from an EMBL/GenBank/DDBJ whole genome shotgun (WGS) entry which is preliminary data.</text>
</comment>
<reference evidence="10 11" key="1">
    <citation type="submission" date="2018-05" db="EMBL/GenBank/DDBJ databases">
        <title>Paenibacillus flagellatus sp. nov., isolated from selenium mineral soil.</title>
        <authorList>
            <person name="Dai X."/>
        </authorList>
    </citation>
    <scope>NUCLEOTIDE SEQUENCE [LARGE SCALE GENOMIC DNA]</scope>
    <source>
        <strain evidence="10 11">DXL2</strain>
    </source>
</reference>
<dbReference type="PANTHER" id="PTHR30572:SF4">
    <property type="entry name" value="ABC TRANSPORTER PERMEASE YTRF"/>
    <property type="match status" value="1"/>
</dbReference>
<sequence length="393" mass="42358">MSLLELVVMAMRTIMGKPMRTLLTMLGVIIGVGSVVTLVSIGQGTTAQIEKQYESLGTNLLVVNLLGNGRATQLDYDQLMELEILPEIESIAPTVTKNGSNVKFERTSETFNVIGTNDRYFSLMKVDVEKGGRALVPADNEFRNQVAVIGSEAAKTLFGSANPVGQDVNIDGIVFTIVGKLKPKGSNIGGTSPDSSVIVPLEAARRSFRLGQIRTTYLEAPNVDQLSRAQATITQFLASKFKSSNGFRIQNQDELLNASKEASSSLTNQLISVALISLLVGGIGIMNIMLVTVSERTREIGIRKSIGAQRRHILMQFLMEAAVISGLGGLLGLLLGVAASLSWPLFNPKQPTQLSIEIGLYAFLFSVLVGIVFGLYPANKASRLKPIDALRFD</sequence>
<keyword evidence="3 7" id="KW-0812">Transmembrane</keyword>
<keyword evidence="10" id="KW-0067">ATP-binding</keyword>
<evidence type="ECO:0000256" key="4">
    <source>
        <dbReference type="ARBA" id="ARBA00022989"/>
    </source>
</evidence>
<evidence type="ECO:0000313" key="10">
    <source>
        <dbReference type="EMBL" id="PYI55491.1"/>
    </source>
</evidence>
<keyword evidence="10" id="KW-0547">Nucleotide-binding</keyword>
<dbReference type="InterPro" id="IPR050250">
    <property type="entry name" value="Macrolide_Exporter_MacB"/>
</dbReference>
<evidence type="ECO:0000256" key="7">
    <source>
        <dbReference type="SAM" id="Phobius"/>
    </source>
</evidence>
<evidence type="ECO:0000313" key="11">
    <source>
        <dbReference type="Proteomes" id="UP000247476"/>
    </source>
</evidence>
<feature type="transmembrane region" description="Helical" evidence="7">
    <location>
        <begin position="358"/>
        <end position="376"/>
    </location>
</feature>
<accession>A0A2V5K7S2</accession>
<dbReference type="Proteomes" id="UP000247476">
    <property type="component" value="Unassembled WGS sequence"/>
</dbReference>
<feature type="domain" description="MacB-like periplasmic core" evidence="9">
    <location>
        <begin position="21"/>
        <end position="235"/>
    </location>
</feature>
<dbReference type="GO" id="GO:0005886">
    <property type="term" value="C:plasma membrane"/>
    <property type="evidence" value="ECO:0007669"/>
    <property type="project" value="UniProtKB-SubCell"/>
</dbReference>
<name>A0A2V5K7S2_9BACL</name>